<protein>
    <submittedName>
        <fullName evidence="1">Uncharacterized protein</fullName>
    </submittedName>
</protein>
<dbReference type="AlphaFoldDB" id="A0A316AJD7"/>
<proteinExistence type="predicted"/>
<keyword evidence="2" id="KW-1185">Reference proteome</keyword>
<evidence type="ECO:0000313" key="2">
    <source>
        <dbReference type="Proteomes" id="UP000245880"/>
    </source>
</evidence>
<sequence length="33" mass="3979">MGCNLTLQHILWKEINNYQFNVFATNRRMGTYT</sequence>
<reference evidence="1 2" key="1">
    <citation type="submission" date="2018-03" db="EMBL/GenBank/DDBJ databases">
        <title>Genomic Encyclopedia of Archaeal and Bacterial Type Strains, Phase II (KMG-II): from individual species to whole genera.</title>
        <authorList>
            <person name="Goeker M."/>
        </authorList>
    </citation>
    <scope>NUCLEOTIDE SEQUENCE [LARGE SCALE GENOMIC DNA]</scope>
    <source>
        <strain evidence="1 2">DSM 100346</strain>
    </source>
</reference>
<evidence type="ECO:0000313" key="1">
    <source>
        <dbReference type="EMBL" id="PWJ57428.1"/>
    </source>
</evidence>
<accession>A0A316AJD7</accession>
<gene>
    <name evidence="1" type="ORF">CLV98_107136</name>
</gene>
<dbReference type="Proteomes" id="UP000245880">
    <property type="component" value="Unassembled WGS sequence"/>
</dbReference>
<organism evidence="1 2">
    <name type="scientific">Dyadobacter jejuensis</name>
    <dbReference type="NCBI Taxonomy" id="1082580"/>
    <lineage>
        <taxon>Bacteria</taxon>
        <taxon>Pseudomonadati</taxon>
        <taxon>Bacteroidota</taxon>
        <taxon>Cytophagia</taxon>
        <taxon>Cytophagales</taxon>
        <taxon>Spirosomataceae</taxon>
        <taxon>Dyadobacter</taxon>
    </lineage>
</organism>
<comment type="caution">
    <text evidence="1">The sequence shown here is derived from an EMBL/GenBank/DDBJ whole genome shotgun (WGS) entry which is preliminary data.</text>
</comment>
<name>A0A316AJD7_9BACT</name>
<dbReference type="EMBL" id="QGDT01000007">
    <property type="protein sequence ID" value="PWJ57428.1"/>
    <property type="molecule type" value="Genomic_DNA"/>
</dbReference>